<keyword evidence="3" id="KW-1185">Reference proteome</keyword>
<comment type="caution">
    <text evidence="2">The sequence shown here is derived from an EMBL/GenBank/DDBJ whole genome shotgun (WGS) entry which is preliminary data.</text>
</comment>
<feature type="transmembrane region" description="Helical" evidence="1">
    <location>
        <begin position="51"/>
        <end position="71"/>
    </location>
</feature>
<evidence type="ECO:0000256" key="1">
    <source>
        <dbReference type="SAM" id="Phobius"/>
    </source>
</evidence>
<keyword evidence="1" id="KW-0472">Membrane</keyword>
<name>A0A2W7BY07_9HYPH</name>
<accession>A0A2W7BY07</accession>
<dbReference type="InterPro" id="IPR009476">
    <property type="entry name" value="DUF1097"/>
</dbReference>
<feature type="transmembrane region" description="Helical" evidence="1">
    <location>
        <begin position="105"/>
        <end position="122"/>
    </location>
</feature>
<reference evidence="3" key="1">
    <citation type="submission" date="2017-03" db="EMBL/GenBank/DDBJ databases">
        <authorList>
            <person name="Safronova V.I."/>
            <person name="Sazanova A.L."/>
            <person name="Chirak E.R."/>
        </authorList>
    </citation>
    <scope>NUCLEOTIDE SEQUENCE [LARGE SCALE GENOMIC DNA]</scope>
    <source>
        <strain evidence="3">Ach-343</strain>
    </source>
</reference>
<evidence type="ECO:0008006" key="4">
    <source>
        <dbReference type="Google" id="ProtNLM"/>
    </source>
</evidence>
<protein>
    <recommendedName>
        <fullName evidence="4">DUF1097 domain-containing protein</fullName>
    </recommendedName>
</protein>
<feature type="transmembrane region" description="Helical" evidence="1">
    <location>
        <begin position="77"/>
        <end position="93"/>
    </location>
</feature>
<dbReference type="Pfam" id="PF06496">
    <property type="entry name" value="DUF1097"/>
    <property type="match status" value="1"/>
</dbReference>
<feature type="transmembrane region" description="Helical" evidence="1">
    <location>
        <begin position="182"/>
        <end position="202"/>
    </location>
</feature>
<dbReference type="AlphaFoldDB" id="A0A2W7BY07"/>
<keyword evidence="1" id="KW-0812">Transmembrane</keyword>
<evidence type="ECO:0000313" key="3">
    <source>
        <dbReference type="Proteomes" id="UP000248616"/>
    </source>
</evidence>
<dbReference type="Proteomes" id="UP000248616">
    <property type="component" value="Unassembled WGS sequence"/>
</dbReference>
<sequence>MRFDRAACRTGKPSFLSSVADAMAIPCRDVGEARSPHEFPCFVKREDNMDLVTGLAVVIGIMGGIATWAAITIGNPYLLIWAVFVGWGSFYHCGGKEAGFKNSAVANLWGAICAAGALIALTSIGVTAIMAGICVGISIIVLILAAKLPLLSAIPSAVYGYATTAALFLLAAAAYGEGAGGIIKVAAAVVISLIIGNILGYVSEKVTGAVVKA</sequence>
<keyword evidence="1" id="KW-1133">Transmembrane helix</keyword>
<feature type="transmembrane region" description="Helical" evidence="1">
    <location>
        <begin position="158"/>
        <end position="176"/>
    </location>
</feature>
<proteinExistence type="predicted"/>
<gene>
    <name evidence="2" type="ORF">B5V02_27065</name>
</gene>
<organism evidence="2 3">
    <name type="scientific">Mesorhizobium kowhaii</name>
    <dbReference type="NCBI Taxonomy" id="1300272"/>
    <lineage>
        <taxon>Bacteria</taxon>
        <taxon>Pseudomonadati</taxon>
        <taxon>Pseudomonadota</taxon>
        <taxon>Alphaproteobacteria</taxon>
        <taxon>Hyphomicrobiales</taxon>
        <taxon>Phyllobacteriaceae</taxon>
        <taxon>Mesorhizobium</taxon>
    </lineage>
</organism>
<feature type="transmembrane region" description="Helical" evidence="1">
    <location>
        <begin position="128"/>
        <end position="146"/>
    </location>
</feature>
<dbReference type="EMBL" id="MZXV01000056">
    <property type="protein sequence ID" value="PZV35700.1"/>
    <property type="molecule type" value="Genomic_DNA"/>
</dbReference>
<evidence type="ECO:0000313" key="2">
    <source>
        <dbReference type="EMBL" id="PZV35700.1"/>
    </source>
</evidence>